<dbReference type="AlphaFoldDB" id="A0A0S4JBJ8"/>
<organism evidence="2 3">
    <name type="scientific">Bodo saltans</name>
    <name type="common">Flagellated protozoan</name>
    <dbReference type="NCBI Taxonomy" id="75058"/>
    <lineage>
        <taxon>Eukaryota</taxon>
        <taxon>Discoba</taxon>
        <taxon>Euglenozoa</taxon>
        <taxon>Kinetoplastea</taxon>
        <taxon>Metakinetoplastina</taxon>
        <taxon>Eubodonida</taxon>
        <taxon>Bodonidae</taxon>
        <taxon>Bodo</taxon>
    </lineage>
</organism>
<accession>A0A0S4JBJ8</accession>
<sequence>MAQKKGDSFRQSSFAFTAATTISELVDCTNVALIWPAYTFLLPPTVAVGVTLVSVHVDGVSVAIGIVGVLLALSPWLVAVRGIWRKGGACEAQPSFTRRKRKHERRSAFVAVKEFLLEPSEQLY</sequence>
<keyword evidence="3" id="KW-1185">Reference proteome</keyword>
<keyword evidence="1 2" id="KW-0812">Transmembrane</keyword>
<dbReference type="Proteomes" id="UP000051952">
    <property type="component" value="Unassembled WGS sequence"/>
</dbReference>
<proteinExistence type="predicted"/>
<name>A0A0S4JBJ8_BODSA</name>
<evidence type="ECO:0000256" key="1">
    <source>
        <dbReference type="SAM" id="Phobius"/>
    </source>
</evidence>
<reference evidence="3" key="1">
    <citation type="submission" date="2015-09" db="EMBL/GenBank/DDBJ databases">
        <authorList>
            <consortium name="Pathogen Informatics"/>
        </authorList>
    </citation>
    <scope>NUCLEOTIDE SEQUENCE [LARGE SCALE GENOMIC DNA]</scope>
    <source>
        <strain evidence="3">Lake Konstanz</strain>
    </source>
</reference>
<keyword evidence="1" id="KW-1133">Transmembrane helix</keyword>
<evidence type="ECO:0000313" key="2">
    <source>
        <dbReference type="EMBL" id="CUG87395.1"/>
    </source>
</evidence>
<protein>
    <submittedName>
        <fullName evidence="2">Transmembrane protein, putative</fullName>
    </submittedName>
</protein>
<dbReference type="EMBL" id="CYKH01001508">
    <property type="protein sequence ID" value="CUG87395.1"/>
    <property type="molecule type" value="Genomic_DNA"/>
</dbReference>
<keyword evidence="1" id="KW-0472">Membrane</keyword>
<feature type="transmembrane region" description="Helical" evidence="1">
    <location>
        <begin position="55"/>
        <end position="78"/>
    </location>
</feature>
<dbReference type="VEuPathDB" id="TriTrypDB:BSAL_01355"/>
<evidence type="ECO:0000313" key="3">
    <source>
        <dbReference type="Proteomes" id="UP000051952"/>
    </source>
</evidence>
<gene>
    <name evidence="2" type="ORF">BSAL_01355</name>
</gene>